<gene>
    <name evidence="2" type="ORF">ABEB36_000490</name>
</gene>
<reference evidence="2 3" key="1">
    <citation type="submission" date="2024-05" db="EMBL/GenBank/DDBJ databases">
        <title>Genetic variation in Jamaican populations of the coffee berry borer (Hypothenemus hampei).</title>
        <authorList>
            <person name="Errbii M."/>
            <person name="Myrie A."/>
        </authorList>
    </citation>
    <scope>NUCLEOTIDE SEQUENCE [LARGE SCALE GENOMIC DNA]</scope>
    <source>
        <strain evidence="2">JA-Hopewell-2020-01-JO</strain>
        <tissue evidence="2">Whole body</tissue>
    </source>
</reference>
<sequence length="167" mass="20474">MNFANHVKFIELVEKHQFLYNKRSGCYKRSDLKMKKWQEIAVQMGYEDIRCFKKMEKPTGQIQSIKKIIIKTCLVLLARKIPKLSGSCIPIHMQFLDEFTQQRKHVGRYYRFLLSVDNETERPQMVNRLHRQYPRHRQYSRYRLHHHHEVHCRVHQQRDVYEEVVLH</sequence>
<evidence type="ECO:0000313" key="3">
    <source>
        <dbReference type="Proteomes" id="UP001566132"/>
    </source>
</evidence>
<dbReference type="InterPro" id="IPR006578">
    <property type="entry name" value="MADF-dom"/>
</dbReference>
<name>A0ABD1FBI3_HYPHA</name>
<protein>
    <recommendedName>
        <fullName evidence="1">MADF domain-containing protein</fullName>
    </recommendedName>
</protein>
<keyword evidence="3" id="KW-1185">Reference proteome</keyword>
<feature type="domain" description="MADF" evidence="1">
    <location>
        <begin position="9"/>
        <end position="57"/>
    </location>
</feature>
<comment type="caution">
    <text evidence="2">The sequence shown here is derived from an EMBL/GenBank/DDBJ whole genome shotgun (WGS) entry which is preliminary data.</text>
</comment>
<dbReference type="Proteomes" id="UP001566132">
    <property type="component" value="Unassembled WGS sequence"/>
</dbReference>
<dbReference type="EMBL" id="JBDJPC010000001">
    <property type="protein sequence ID" value="KAL1516595.1"/>
    <property type="molecule type" value="Genomic_DNA"/>
</dbReference>
<organism evidence="2 3">
    <name type="scientific">Hypothenemus hampei</name>
    <name type="common">Coffee berry borer</name>
    <dbReference type="NCBI Taxonomy" id="57062"/>
    <lineage>
        <taxon>Eukaryota</taxon>
        <taxon>Metazoa</taxon>
        <taxon>Ecdysozoa</taxon>
        <taxon>Arthropoda</taxon>
        <taxon>Hexapoda</taxon>
        <taxon>Insecta</taxon>
        <taxon>Pterygota</taxon>
        <taxon>Neoptera</taxon>
        <taxon>Endopterygota</taxon>
        <taxon>Coleoptera</taxon>
        <taxon>Polyphaga</taxon>
        <taxon>Cucujiformia</taxon>
        <taxon>Curculionidae</taxon>
        <taxon>Scolytinae</taxon>
        <taxon>Hypothenemus</taxon>
    </lineage>
</organism>
<dbReference type="AlphaFoldDB" id="A0ABD1FBI3"/>
<dbReference type="Pfam" id="PF10545">
    <property type="entry name" value="MADF_DNA_bdg"/>
    <property type="match status" value="1"/>
</dbReference>
<dbReference type="SMART" id="SM00595">
    <property type="entry name" value="MADF"/>
    <property type="match status" value="1"/>
</dbReference>
<evidence type="ECO:0000259" key="1">
    <source>
        <dbReference type="Pfam" id="PF10545"/>
    </source>
</evidence>
<evidence type="ECO:0000313" key="2">
    <source>
        <dbReference type="EMBL" id="KAL1516595.1"/>
    </source>
</evidence>
<accession>A0ABD1FBI3</accession>
<proteinExistence type="predicted"/>